<comment type="caution">
    <text evidence="4">The sequence shown here is derived from an EMBL/GenBank/DDBJ whole genome shotgun (WGS) entry which is preliminary data.</text>
</comment>
<sequence length="656" mass="71956">MHNGRNHRSPSSPAAALEEEEENEMALIQPIYNATNNSEGDRAMMDADTMDLQNIVKEPLVLVEELLSPSRRNCLQEQQQPAAAFSAESALQGSHSIVHSHIAALAQTTSLLQMVPDLTVGNQTTLPNNSLVRFRCMVQDNSVPFETYPSECTVRHATTGEEYPWLLCLDNMSDLGKFSEKQPHFCVAVPGEAEWVKHDYRSPSSEYPELSMSLSGMAISDGDSTALSKTESTDACHHLAVCSDGIKTFNTLMKNKMGHGDPVHAVMVKTYGAEDFQLNEVVEVIGILNNTKLDPIEDKELLDEMPLSSMIPCIHVILAQKLDGKTVNPIIRHNTLPMPKFSDVAPALRQAAIDHLQGHLMGDALAAEYIFLQMFSRITNRAGGIFPVGYFPINLCHAPPFSTGFASSLMGAILHYVPHGHLLPMTLDTLNTGLWVDPDQARHHDNDAINSFTQDLGLCAGALQLQSSTVLVLDESSLTDGTLVDRGVRNIKSLDATIQNAELSFGVGLGGSIQRPVDYRIVVVSEGKSMFKGLCSLPIQANPNGPCHTPMPTQQQMFQLRMMIEELKYSEPDLLPGTDERIQREFTESRTAARKSSLPVDDGTLLLQRLNLAQLVCRSYGLSQVDDAGWEHSGRLESARLARCASAFNKTTLTAK</sequence>
<feature type="region of interest" description="Disordered" evidence="3">
    <location>
        <begin position="1"/>
        <end position="22"/>
    </location>
</feature>
<evidence type="ECO:0000256" key="3">
    <source>
        <dbReference type="SAM" id="MobiDB-lite"/>
    </source>
</evidence>
<evidence type="ECO:0008006" key="6">
    <source>
        <dbReference type="Google" id="ProtNLM"/>
    </source>
</evidence>
<dbReference type="EMBL" id="JAFCIX010000569">
    <property type="protein sequence ID" value="KAH6587003.1"/>
    <property type="molecule type" value="Genomic_DNA"/>
</dbReference>
<evidence type="ECO:0000313" key="5">
    <source>
        <dbReference type="Proteomes" id="UP001648503"/>
    </source>
</evidence>
<proteinExistence type="predicted"/>
<organism evidence="4 5">
    <name type="scientific">Batrachochytrium salamandrivorans</name>
    <dbReference type="NCBI Taxonomy" id="1357716"/>
    <lineage>
        <taxon>Eukaryota</taxon>
        <taxon>Fungi</taxon>
        <taxon>Fungi incertae sedis</taxon>
        <taxon>Chytridiomycota</taxon>
        <taxon>Chytridiomycota incertae sedis</taxon>
        <taxon>Chytridiomycetes</taxon>
        <taxon>Rhizophydiales</taxon>
        <taxon>Rhizophydiales incertae sedis</taxon>
        <taxon>Batrachochytrium</taxon>
    </lineage>
</organism>
<dbReference type="PANTHER" id="PTHR13489:SF0">
    <property type="entry name" value="MINI-CHROMOSOME MAINTENANCE COMPLEX-BINDING PROTEIN"/>
    <property type="match status" value="1"/>
</dbReference>
<dbReference type="InterPro" id="IPR019140">
    <property type="entry name" value="MCM_complex-bd"/>
</dbReference>
<dbReference type="Proteomes" id="UP001648503">
    <property type="component" value="Unassembled WGS sequence"/>
</dbReference>
<gene>
    <name evidence="4" type="ORF">BASA50_000051</name>
</gene>
<dbReference type="Pfam" id="PF09739">
    <property type="entry name" value="MCM_bind"/>
    <property type="match status" value="1"/>
</dbReference>
<evidence type="ECO:0000256" key="2">
    <source>
        <dbReference type="ARBA" id="ARBA00023242"/>
    </source>
</evidence>
<name>A0ABQ8EXS9_9FUNG</name>
<comment type="subcellular location">
    <subcellularLocation>
        <location evidence="1">Nucleus</location>
    </subcellularLocation>
</comment>
<keyword evidence="2" id="KW-0539">Nucleus</keyword>
<protein>
    <recommendedName>
        <fullName evidence="6">Mini-chromosome maintenance complex-binding protein</fullName>
    </recommendedName>
</protein>
<accession>A0ABQ8EXS9</accession>
<evidence type="ECO:0000313" key="4">
    <source>
        <dbReference type="EMBL" id="KAH6587003.1"/>
    </source>
</evidence>
<keyword evidence="5" id="KW-1185">Reference proteome</keyword>
<evidence type="ECO:0000256" key="1">
    <source>
        <dbReference type="ARBA" id="ARBA00004123"/>
    </source>
</evidence>
<reference evidence="4 5" key="1">
    <citation type="submission" date="2021-02" db="EMBL/GenBank/DDBJ databases">
        <title>Variation within the Batrachochytrium salamandrivorans European outbreak.</title>
        <authorList>
            <person name="Kelly M."/>
            <person name="Pasmans F."/>
            <person name="Shea T.P."/>
            <person name="Munoz J.F."/>
            <person name="Carranza S."/>
            <person name="Cuomo C.A."/>
            <person name="Martel A."/>
        </authorList>
    </citation>
    <scope>NUCLEOTIDE SEQUENCE [LARGE SCALE GENOMIC DNA]</scope>
    <source>
        <strain evidence="4 5">AMFP18/2</strain>
    </source>
</reference>
<dbReference type="PANTHER" id="PTHR13489">
    <property type="entry name" value="MINI-CHROMOSOME MAINTENANCE COMPLEX-BINDING PROTEIN"/>
    <property type="match status" value="1"/>
</dbReference>